<gene>
    <name evidence="2" type="ORF">BECKH772A_GA0070896_103274</name>
    <name evidence="1" type="ORF">BECKH772B_GA0070898_102245</name>
    <name evidence="3" type="ORF">BECKH772C_GA0070978_103214</name>
</gene>
<dbReference type="EMBL" id="CAADFI010000224">
    <property type="protein sequence ID" value="VFK01276.1"/>
    <property type="molecule type" value="Genomic_DNA"/>
</dbReference>
<accession>A0A450V955</accession>
<organism evidence="1">
    <name type="scientific">Candidatus Kentrum eta</name>
    <dbReference type="NCBI Taxonomy" id="2126337"/>
    <lineage>
        <taxon>Bacteria</taxon>
        <taxon>Pseudomonadati</taxon>
        <taxon>Pseudomonadota</taxon>
        <taxon>Gammaproteobacteria</taxon>
        <taxon>Candidatus Kentrum</taxon>
    </lineage>
</organism>
<reference evidence="1" key="1">
    <citation type="submission" date="2019-02" db="EMBL/GenBank/DDBJ databases">
        <authorList>
            <person name="Gruber-Vodicka R. H."/>
            <person name="Seah K. B. B."/>
        </authorList>
    </citation>
    <scope>NUCLEOTIDE SEQUENCE</scope>
    <source>
        <strain evidence="3">BECK_SA2B12</strain>
        <strain evidence="2">BECK_SA2B15</strain>
        <strain evidence="1">BECK_SA2B20</strain>
    </source>
</reference>
<dbReference type="EMBL" id="CAADFJ010000321">
    <property type="protein sequence ID" value="VFK06009.1"/>
    <property type="molecule type" value="Genomic_DNA"/>
</dbReference>
<evidence type="ECO:0000313" key="2">
    <source>
        <dbReference type="EMBL" id="VFK03456.1"/>
    </source>
</evidence>
<name>A0A450V955_9GAMM</name>
<protein>
    <submittedName>
        <fullName evidence="1">Uncharacterized protein</fullName>
    </submittedName>
</protein>
<sequence length="66" mass="7556">MPPGQESQWDGKKGFNLGKSLPDVYRVWAGRMERGEKTLTIADLFERYALEVIPAPRPRRPEPKMG</sequence>
<dbReference type="EMBL" id="CAADFG010000327">
    <property type="protein sequence ID" value="VFK03456.1"/>
    <property type="molecule type" value="Genomic_DNA"/>
</dbReference>
<dbReference type="AlphaFoldDB" id="A0A450V955"/>
<evidence type="ECO:0000313" key="1">
    <source>
        <dbReference type="EMBL" id="VFK01276.1"/>
    </source>
</evidence>
<evidence type="ECO:0000313" key="3">
    <source>
        <dbReference type="EMBL" id="VFK06009.1"/>
    </source>
</evidence>
<proteinExistence type="predicted"/>